<comment type="caution">
    <text evidence="1">The sequence shown here is derived from an EMBL/GenBank/DDBJ whole genome shotgun (WGS) entry which is preliminary data.</text>
</comment>
<reference evidence="1" key="1">
    <citation type="submission" date="2022-03" db="EMBL/GenBank/DDBJ databases">
        <title>Genomic analyses of argali, domestic sheep and their hybrids provide insights into chromosomal evolution, heterosis and genetic basis of agronomic traits.</title>
        <authorList>
            <person name="Li M."/>
        </authorList>
    </citation>
    <scope>NUCLEOTIDE SEQUENCE</scope>
    <source>
        <strain evidence="1">F1 hybrid</strain>
    </source>
</reference>
<evidence type="ECO:0000313" key="2">
    <source>
        <dbReference type="Proteomes" id="UP001057279"/>
    </source>
</evidence>
<proteinExistence type="predicted"/>
<accession>A0ACB9VBB0</accession>
<gene>
    <name evidence="1" type="ORF">MJG53_004759</name>
</gene>
<keyword evidence="2" id="KW-1185">Reference proteome</keyword>
<protein>
    <submittedName>
        <fullName evidence="1">Uncharacterized protein</fullName>
    </submittedName>
</protein>
<sequence>MSLFKALKAVSVDEETGARSGGVTGPKSHEYVTWSQGGDPGPVPPRSGTGVTSTRWCLVTKSCWFICDPVDCSPPGSSVHGISQARILEWVAIPFSRELSQPRD</sequence>
<name>A0ACB9VBB0_9CETA</name>
<organism evidence="1 2">
    <name type="scientific">Ovis ammon polii x Ovis aries</name>
    <dbReference type="NCBI Taxonomy" id="2918886"/>
    <lineage>
        <taxon>Eukaryota</taxon>
        <taxon>Metazoa</taxon>
        <taxon>Chordata</taxon>
        <taxon>Craniata</taxon>
        <taxon>Vertebrata</taxon>
        <taxon>Euteleostomi</taxon>
        <taxon>Mammalia</taxon>
        <taxon>Eutheria</taxon>
        <taxon>Laurasiatheria</taxon>
        <taxon>Artiodactyla</taxon>
        <taxon>Ruminantia</taxon>
        <taxon>Pecora</taxon>
        <taxon>Bovidae</taxon>
        <taxon>Caprinae</taxon>
        <taxon>Ovis</taxon>
    </lineage>
</organism>
<dbReference type="EMBL" id="CM043028">
    <property type="protein sequence ID" value="KAI4586972.1"/>
    <property type="molecule type" value="Genomic_DNA"/>
</dbReference>
<dbReference type="Proteomes" id="UP001057279">
    <property type="component" value="Linkage Group LG03"/>
</dbReference>
<evidence type="ECO:0000313" key="1">
    <source>
        <dbReference type="EMBL" id="KAI4586972.1"/>
    </source>
</evidence>